<dbReference type="GO" id="GO:0015074">
    <property type="term" value="P:DNA integration"/>
    <property type="evidence" value="ECO:0007669"/>
    <property type="project" value="UniProtKB-KW"/>
</dbReference>
<dbReference type="Gene3D" id="1.10.443.10">
    <property type="entry name" value="Intergrase catalytic core"/>
    <property type="match status" value="1"/>
</dbReference>
<evidence type="ECO:0000256" key="2">
    <source>
        <dbReference type="ARBA" id="ARBA00023125"/>
    </source>
</evidence>
<keyword evidence="3" id="KW-0233">DNA recombination</keyword>
<dbReference type="Proteomes" id="UP000013243">
    <property type="component" value="Plasmid unnamed1"/>
</dbReference>
<dbReference type="SUPFAM" id="SSF47823">
    <property type="entry name" value="lambda integrase-like, N-terminal domain"/>
    <property type="match status" value="1"/>
</dbReference>
<dbReference type="KEGG" id="rmb:K529_018580"/>
<evidence type="ECO:0000313" key="8">
    <source>
        <dbReference type="Proteomes" id="UP000013243"/>
    </source>
</evidence>
<dbReference type="PROSITE" id="PS51900">
    <property type="entry name" value="CB"/>
    <property type="match status" value="1"/>
</dbReference>
<reference evidence="7 8" key="1">
    <citation type="journal article" date="2016" name="ISME J.">
        <title>Global occurrence and heterogeneity of the Roseobacter-clade species Ruegeria mobilis.</title>
        <authorList>
            <person name="Sonnenschein E."/>
            <person name="Gram L."/>
        </authorList>
    </citation>
    <scope>NUCLEOTIDE SEQUENCE [LARGE SCALE GENOMIC DNA]</scope>
    <source>
        <strain evidence="7 8">F1926</strain>
        <plasmid evidence="7 8">unnamed1</plasmid>
    </source>
</reference>
<evidence type="ECO:0000256" key="3">
    <source>
        <dbReference type="ARBA" id="ARBA00023172"/>
    </source>
</evidence>
<evidence type="ECO:0000256" key="4">
    <source>
        <dbReference type="PROSITE-ProRule" id="PRU01248"/>
    </source>
</evidence>
<dbReference type="GO" id="GO:0003677">
    <property type="term" value="F:DNA binding"/>
    <property type="evidence" value="ECO:0007669"/>
    <property type="project" value="UniProtKB-UniRule"/>
</dbReference>
<sequence length="304" mass="33785">MPPKSHSQLNNEEPSTSEFSQDLSENTRKAYATDWALYMQWCRMQGIPPLSATPDHIARYLTEISASSGLSSASVRRRLAGLVWNYHQRGFRLDRNSPLIADALSEITTNEQCATVIKDAITPQEIRAMVATLPFDLRGLRDRAILLTGYIGGLGRSDLIGLDLHQYDTEGGTGWIELHSEGILLTIRSKTGWRKVQIACGNTDLTCPVYTLTKWLHFAKIRSGPAFVRTSRDDKRALSTRLNDRHIPRLVKSTILKAGIRAELPEKERLALFSGHSLKKGLSVSVDQSSGNQIEVNLTKAAGF</sequence>
<feature type="region of interest" description="Disordered" evidence="5">
    <location>
        <begin position="1"/>
        <end position="24"/>
    </location>
</feature>
<dbReference type="OrthoDB" id="5513193at2"/>
<evidence type="ECO:0000313" key="7">
    <source>
        <dbReference type="EMBL" id="ANP42770.1"/>
    </source>
</evidence>
<accession>A0A1B1A8A4</accession>
<dbReference type="AlphaFoldDB" id="A0A1B1A8A4"/>
<evidence type="ECO:0000256" key="5">
    <source>
        <dbReference type="SAM" id="MobiDB-lite"/>
    </source>
</evidence>
<dbReference type="Gene3D" id="1.10.150.130">
    <property type="match status" value="1"/>
</dbReference>
<name>A0A1B1A8A4_9RHOB</name>
<evidence type="ECO:0000256" key="1">
    <source>
        <dbReference type="ARBA" id="ARBA00022908"/>
    </source>
</evidence>
<proteinExistence type="predicted"/>
<dbReference type="InterPro" id="IPR011010">
    <property type="entry name" value="DNA_brk_join_enz"/>
</dbReference>
<dbReference type="SUPFAM" id="SSF56349">
    <property type="entry name" value="DNA breaking-rejoining enzymes"/>
    <property type="match status" value="1"/>
</dbReference>
<organism evidence="7 8">
    <name type="scientific">Tritonibacter mobilis F1926</name>
    <dbReference type="NCBI Taxonomy" id="1265309"/>
    <lineage>
        <taxon>Bacteria</taxon>
        <taxon>Pseudomonadati</taxon>
        <taxon>Pseudomonadota</taxon>
        <taxon>Alphaproteobacteria</taxon>
        <taxon>Rhodobacterales</taxon>
        <taxon>Paracoccaceae</taxon>
        <taxon>Tritonibacter</taxon>
    </lineage>
</organism>
<dbReference type="InterPro" id="IPR010998">
    <property type="entry name" value="Integrase_recombinase_N"/>
</dbReference>
<keyword evidence="2 4" id="KW-0238">DNA-binding</keyword>
<dbReference type="EMBL" id="CP015231">
    <property type="protein sequence ID" value="ANP42770.1"/>
    <property type="molecule type" value="Genomic_DNA"/>
</dbReference>
<dbReference type="RefSeq" id="WP_005610302.1">
    <property type="nucleotide sequence ID" value="NZ_CP015231.1"/>
</dbReference>
<dbReference type="InterPro" id="IPR013762">
    <property type="entry name" value="Integrase-like_cat_sf"/>
</dbReference>
<protein>
    <submittedName>
        <fullName evidence="7">Integrase</fullName>
    </submittedName>
</protein>
<geneLocation type="plasmid" evidence="7 8">
    <name>unnamed1</name>
</geneLocation>
<dbReference type="GeneID" id="28251884"/>
<dbReference type="GO" id="GO:0006310">
    <property type="term" value="P:DNA recombination"/>
    <property type="evidence" value="ECO:0007669"/>
    <property type="project" value="UniProtKB-KW"/>
</dbReference>
<evidence type="ECO:0000259" key="6">
    <source>
        <dbReference type="PROSITE" id="PS51900"/>
    </source>
</evidence>
<keyword evidence="7" id="KW-0614">Plasmid</keyword>
<feature type="domain" description="Core-binding (CB)" evidence="6">
    <location>
        <begin position="10"/>
        <end position="90"/>
    </location>
</feature>
<dbReference type="InterPro" id="IPR044068">
    <property type="entry name" value="CB"/>
</dbReference>
<dbReference type="InterPro" id="IPR004107">
    <property type="entry name" value="Integrase_SAM-like_N"/>
</dbReference>
<keyword evidence="1" id="KW-0229">DNA integration</keyword>
<dbReference type="Pfam" id="PF02899">
    <property type="entry name" value="Phage_int_SAM_1"/>
    <property type="match status" value="1"/>
</dbReference>
<gene>
    <name evidence="7" type="ORF">K529_018580</name>
</gene>